<dbReference type="OrthoDB" id="3829619at2"/>
<dbReference type="Proteomes" id="UP000289703">
    <property type="component" value="Unassembled WGS sequence"/>
</dbReference>
<comment type="caution">
    <text evidence="1">The sequence shown here is derived from an EMBL/GenBank/DDBJ whole genome shotgun (WGS) entry which is preliminary data.</text>
</comment>
<proteinExistence type="predicted"/>
<dbReference type="AlphaFoldDB" id="A0A4Q1JQ45"/>
<organism evidence="1 2">
    <name type="scientific">Ancylomarina salipaludis</name>
    <dbReference type="NCBI Taxonomy" id="2501299"/>
    <lineage>
        <taxon>Bacteria</taxon>
        <taxon>Pseudomonadati</taxon>
        <taxon>Bacteroidota</taxon>
        <taxon>Bacteroidia</taxon>
        <taxon>Marinilabiliales</taxon>
        <taxon>Marinifilaceae</taxon>
        <taxon>Ancylomarina</taxon>
    </lineage>
</organism>
<reference evidence="1 2" key="1">
    <citation type="submission" date="2019-01" db="EMBL/GenBank/DDBJ databases">
        <title>Ancylomarina salipaludis sp. nov., isolated from a salt marsh.</title>
        <authorList>
            <person name="Yoon J.-H."/>
        </authorList>
    </citation>
    <scope>NUCLEOTIDE SEQUENCE [LARGE SCALE GENOMIC DNA]</scope>
    <source>
        <strain evidence="1 2">SHSM-M15</strain>
    </source>
</reference>
<gene>
    <name evidence="1" type="ORF">EO244_05515</name>
</gene>
<dbReference type="RefSeq" id="WP_129253650.1">
    <property type="nucleotide sequence ID" value="NZ_SAXA01000003.1"/>
</dbReference>
<evidence type="ECO:0000313" key="2">
    <source>
        <dbReference type="Proteomes" id="UP000289703"/>
    </source>
</evidence>
<sequence length="172" mass="20143">MGYEIFEPQVKAPLHTLARAEAKRHFNLHLSSIGERIKELEKLMNSVNIELDFTIDSIVKIDNWFPDIIEPNPQKNNEPNGKSFSICNDLGMYLGEILKKESEWIKWELNTLRKSDISYHRPVLTNFRGVKNKNYYIDFDLVLCQYAHRIIDGKVELGTIKRMIEYAIEKSN</sequence>
<name>A0A4Q1JQ45_9BACT</name>
<accession>A0A4Q1JQ45</accession>
<protein>
    <submittedName>
        <fullName evidence="1">Uncharacterized protein</fullName>
    </submittedName>
</protein>
<keyword evidence="2" id="KW-1185">Reference proteome</keyword>
<evidence type="ECO:0000313" key="1">
    <source>
        <dbReference type="EMBL" id="RXQ96290.1"/>
    </source>
</evidence>
<dbReference type="EMBL" id="SAXA01000003">
    <property type="protein sequence ID" value="RXQ96290.1"/>
    <property type="molecule type" value="Genomic_DNA"/>
</dbReference>